<dbReference type="Pfam" id="PF04143">
    <property type="entry name" value="Sulf_transp"/>
    <property type="match status" value="1"/>
</dbReference>
<dbReference type="EMBL" id="VAUP01000037">
    <property type="protein sequence ID" value="TLX41456.1"/>
    <property type="molecule type" value="Genomic_DNA"/>
</dbReference>
<evidence type="ECO:0000313" key="3">
    <source>
        <dbReference type="Proteomes" id="UP000305131"/>
    </source>
</evidence>
<organism evidence="2 3">
    <name type="scientific">Xanthobacter autotrophicus</name>
    <dbReference type="NCBI Taxonomy" id="280"/>
    <lineage>
        <taxon>Bacteria</taxon>
        <taxon>Pseudomonadati</taxon>
        <taxon>Pseudomonadota</taxon>
        <taxon>Alphaproteobacteria</taxon>
        <taxon>Hyphomicrobiales</taxon>
        <taxon>Xanthobacteraceae</taxon>
        <taxon>Xanthobacter</taxon>
    </lineage>
</organism>
<sequence length="208" mass="21233">MSVLSAILTGVAMGIVFGFALEKARVFEPGMIVGQMQMRNFIMLKVFLTAVATGAVVLATLHGFGLVKLAPKATFYAADVLGGLVLGAGIALAGACPGTILAQIGAGYRDALFTLAGGIAGAVAFGYAEPALAPWLLSGGPGKLTFMDLTGLSYTVLALGLAAVLVVALVVLERWRPWQRELGADVDGDFGPAVTQSAVAGARLKPVE</sequence>
<reference evidence="2 3" key="1">
    <citation type="submission" date="2019-05" db="EMBL/GenBank/DDBJ databases">
        <authorList>
            <person name="Zhou X."/>
        </authorList>
    </citation>
    <scope>NUCLEOTIDE SEQUENCE [LARGE SCALE GENOMIC DNA]</scope>
    <source>
        <strain evidence="2 3">DSM 432</strain>
    </source>
</reference>
<proteinExistence type="predicted"/>
<evidence type="ECO:0000313" key="2">
    <source>
        <dbReference type="EMBL" id="TLX41456.1"/>
    </source>
</evidence>
<dbReference type="RefSeq" id="WP_138400969.1">
    <property type="nucleotide sequence ID" value="NZ_JBAFVI010000006.1"/>
</dbReference>
<keyword evidence="1" id="KW-1133">Transmembrane helix</keyword>
<protein>
    <submittedName>
        <fullName evidence="2">Uncharacterized protein</fullName>
    </submittedName>
</protein>
<keyword evidence="1" id="KW-0472">Membrane</keyword>
<gene>
    <name evidence="2" type="ORF">FBQ73_18530</name>
</gene>
<accession>A0A6C1KPJ6</accession>
<comment type="caution">
    <text evidence="2">The sequence shown here is derived from an EMBL/GenBank/DDBJ whole genome shotgun (WGS) entry which is preliminary data.</text>
</comment>
<dbReference type="OrthoDB" id="9790409at2"/>
<dbReference type="AlphaFoldDB" id="A0A6C1KPJ6"/>
<feature type="transmembrane region" description="Helical" evidence="1">
    <location>
        <begin position="42"/>
        <end position="64"/>
    </location>
</feature>
<name>A0A6C1KPJ6_XANAU</name>
<keyword evidence="1" id="KW-0812">Transmembrane</keyword>
<feature type="transmembrane region" description="Helical" evidence="1">
    <location>
        <begin position="152"/>
        <end position="172"/>
    </location>
</feature>
<feature type="transmembrane region" description="Helical" evidence="1">
    <location>
        <begin position="6"/>
        <end position="21"/>
    </location>
</feature>
<feature type="transmembrane region" description="Helical" evidence="1">
    <location>
        <begin position="84"/>
        <end position="104"/>
    </location>
</feature>
<evidence type="ECO:0000256" key="1">
    <source>
        <dbReference type="SAM" id="Phobius"/>
    </source>
</evidence>
<feature type="transmembrane region" description="Helical" evidence="1">
    <location>
        <begin position="111"/>
        <end position="132"/>
    </location>
</feature>
<dbReference type="InterPro" id="IPR007272">
    <property type="entry name" value="Sulf_transp_TsuA/YedE"/>
</dbReference>
<dbReference type="GeneID" id="95775448"/>
<dbReference type="Proteomes" id="UP000305131">
    <property type="component" value="Unassembled WGS sequence"/>
</dbReference>